<sequence>MNPPYQSYYNNKISIHQRHQLNNRLRSTYLYCLFKIKLYFVHVTNCFHRLEFCQSDCQLCQIEMGKLFVQNGKCTNGKCSKIQLHIFLSECTFARY</sequence>
<evidence type="ECO:0000313" key="1">
    <source>
        <dbReference type="EMBL" id="CAD0198224.1"/>
    </source>
</evidence>
<organism evidence="1 2">
    <name type="scientific">Chrysodeixis includens</name>
    <name type="common">Soybean looper</name>
    <name type="synonym">Pseudoplusia includens</name>
    <dbReference type="NCBI Taxonomy" id="689277"/>
    <lineage>
        <taxon>Eukaryota</taxon>
        <taxon>Metazoa</taxon>
        <taxon>Ecdysozoa</taxon>
        <taxon>Arthropoda</taxon>
        <taxon>Hexapoda</taxon>
        <taxon>Insecta</taxon>
        <taxon>Pterygota</taxon>
        <taxon>Neoptera</taxon>
        <taxon>Endopterygota</taxon>
        <taxon>Lepidoptera</taxon>
        <taxon>Glossata</taxon>
        <taxon>Ditrysia</taxon>
        <taxon>Noctuoidea</taxon>
        <taxon>Noctuidae</taxon>
        <taxon>Plusiinae</taxon>
        <taxon>Chrysodeixis</taxon>
    </lineage>
</organism>
<dbReference type="Proteomes" id="UP001154114">
    <property type="component" value="Chromosome 8"/>
</dbReference>
<reference evidence="1" key="1">
    <citation type="submission" date="2021-12" db="EMBL/GenBank/DDBJ databases">
        <authorList>
            <person name="King R."/>
        </authorList>
    </citation>
    <scope>NUCLEOTIDE SEQUENCE</scope>
</reference>
<dbReference type="EMBL" id="LR824011">
    <property type="protein sequence ID" value="CAD0198224.1"/>
    <property type="molecule type" value="Genomic_DNA"/>
</dbReference>
<protein>
    <submittedName>
        <fullName evidence="1">Uncharacterized protein</fullName>
    </submittedName>
</protein>
<gene>
    <name evidence="1" type="ORF">CINC_LOCUS12497</name>
</gene>
<evidence type="ECO:0000313" key="2">
    <source>
        <dbReference type="Proteomes" id="UP001154114"/>
    </source>
</evidence>
<keyword evidence="2" id="KW-1185">Reference proteome</keyword>
<name>A0A9N8KU44_CHRIL</name>
<dbReference type="AlphaFoldDB" id="A0A9N8KU44"/>
<proteinExistence type="predicted"/>
<accession>A0A9N8KU44</accession>